<sequence length="333" mass="37362">MVGQQSLIYSFVARGTVILAEYTEFTGNFTSIAAQCLQKLPASNNKFTYNCDGHTFNYLVENGFMVRAHDGKHEGRKRLVVVQSKSFVIFIKVVKVKFVGTGKDTHYCEGKDHFGGGPLRVKDFGLKVIPSDKQAHFTSPRKRSLICNKYKMLEALGEVGSNEAFPKSLNPTFCVPMPLLSPRRKMGNSRSRSVPPFSSFEKLLTSSKMQNVTFLGGTRQPKAQGPIEEEKGASSLNQSCSWGGPEGVEVREVFNTVVVISSVSQNNPSEALSQRCMSLESNSTQLEDFFVKETKRELGDRRFVRSVWKVRNKEWVVLQLVGLSKEWQYFGML</sequence>
<dbReference type="PANTHER" id="PTHR21136">
    <property type="entry name" value="SNARE PROTEINS"/>
    <property type="match status" value="1"/>
</dbReference>
<dbReference type="OrthoDB" id="248747at2759"/>
<evidence type="ECO:0000259" key="5">
    <source>
        <dbReference type="PROSITE" id="PS50859"/>
    </source>
</evidence>
<evidence type="ECO:0000256" key="2">
    <source>
        <dbReference type="ARBA" id="ARBA00023136"/>
    </source>
</evidence>
<dbReference type="InterPro" id="IPR010908">
    <property type="entry name" value="Longin_dom"/>
</dbReference>
<gene>
    <name evidence="6" type="primary">VAMP726_0</name>
    <name evidence="6" type="ORF">CK203_045772</name>
</gene>
<dbReference type="PROSITE" id="PS50859">
    <property type="entry name" value="LONGIN"/>
    <property type="match status" value="1"/>
</dbReference>
<protein>
    <submittedName>
        <fullName evidence="6">Putative vesicle-associated membrane protein 726</fullName>
    </submittedName>
</protein>
<dbReference type="AlphaFoldDB" id="A0A438I149"/>
<accession>A0A438I149</accession>
<dbReference type="EMBL" id="QGNW01000155">
    <property type="protein sequence ID" value="RVW90370.1"/>
    <property type="molecule type" value="Genomic_DNA"/>
</dbReference>
<evidence type="ECO:0000313" key="6">
    <source>
        <dbReference type="EMBL" id="RVW90370.1"/>
    </source>
</evidence>
<comment type="similarity">
    <text evidence="1">Belongs to the synaptobrevin family.</text>
</comment>
<dbReference type="SUPFAM" id="SSF64356">
    <property type="entry name" value="SNARE-like"/>
    <property type="match status" value="1"/>
</dbReference>
<dbReference type="GO" id="GO:0012505">
    <property type="term" value="C:endomembrane system"/>
    <property type="evidence" value="ECO:0007669"/>
    <property type="project" value="UniProtKB-SubCell"/>
</dbReference>
<evidence type="ECO:0000256" key="4">
    <source>
        <dbReference type="SAM" id="MobiDB-lite"/>
    </source>
</evidence>
<feature type="domain" description="Longin" evidence="5">
    <location>
        <begin position="11"/>
        <end position="64"/>
    </location>
</feature>
<evidence type="ECO:0000256" key="1">
    <source>
        <dbReference type="ARBA" id="ARBA00008025"/>
    </source>
</evidence>
<feature type="region of interest" description="Disordered" evidence="4">
    <location>
        <begin position="217"/>
        <end position="238"/>
    </location>
</feature>
<comment type="subcellular location">
    <subcellularLocation>
        <location evidence="3">Endomembrane system</location>
        <topology evidence="3">Single-pass type IV membrane protein</topology>
    </subcellularLocation>
</comment>
<proteinExistence type="inferred from homology"/>
<dbReference type="Proteomes" id="UP000288805">
    <property type="component" value="Unassembled WGS sequence"/>
</dbReference>
<evidence type="ECO:0000256" key="3">
    <source>
        <dbReference type="ARBA" id="ARBA00046280"/>
    </source>
</evidence>
<evidence type="ECO:0000313" key="7">
    <source>
        <dbReference type="Proteomes" id="UP000288805"/>
    </source>
</evidence>
<name>A0A438I149_VITVI</name>
<reference evidence="6 7" key="1">
    <citation type="journal article" date="2018" name="PLoS Genet.">
        <title>Population sequencing reveals clonal diversity and ancestral inbreeding in the grapevine cultivar Chardonnay.</title>
        <authorList>
            <person name="Roach M.J."/>
            <person name="Johnson D.L."/>
            <person name="Bohlmann J."/>
            <person name="van Vuuren H.J."/>
            <person name="Jones S.J."/>
            <person name="Pretorius I.S."/>
            <person name="Schmidt S.A."/>
            <person name="Borneman A.R."/>
        </authorList>
    </citation>
    <scope>NUCLEOTIDE SEQUENCE [LARGE SCALE GENOMIC DNA]</scope>
    <source>
        <strain evidence="7">cv. Chardonnay</strain>
        <tissue evidence="6">Leaf</tissue>
    </source>
</reference>
<dbReference type="PANTHER" id="PTHR21136:SF176">
    <property type="entry name" value="VESICLE-ASSOCIATED MEMBRANE PROTEIN 721"/>
    <property type="match status" value="1"/>
</dbReference>
<dbReference type="CDD" id="cd14824">
    <property type="entry name" value="Longin"/>
    <property type="match status" value="1"/>
</dbReference>
<dbReference type="InterPro" id="IPR051097">
    <property type="entry name" value="Synaptobrevin-like_transport"/>
</dbReference>
<comment type="caution">
    <text evidence="6">The sequence shown here is derived from an EMBL/GenBank/DDBJ whole genome shotgun (WGS) entry which is preliminary data.</text>
</comment>
<dbReference type="Gene3D" id="3.30.450.50">
    <property type="entry name" value="Longin domain"/>
    <property type="match status" value="1"/>
</dbReference>
<keyword evidence="2" id="KW-0472">Membrane</keyword>
<dbReference type="InterPro" id="IPR011012">
    <property type="entry name" value="Longin-like_dom_sf"/>
</dbReference>
<organism evidence="6 7">
    <name type="scientific">Vitis vinifera</name>
    <name type="common">Grape</name>
    <dbReference type="NCBI Taxonomy" id="29760"/>
    <lineage>
        <taxon>Eukaryota</taxon>
        <taxon>Viridiplantae</taxon>
        <taxon>Streptophyta</taxon>
        <taxon>Embryophyta</taxon>
        <taxon>Tracheophyta</taxon>
        <taxon>Spermatophyta</taxon>
        <taxon>Magnoliopsida</taxon>
        <taxon>eudicotyledons</taxon>
        <taxon>Gunneridae</taxon>
        <taxon>Pentapetalae</taxon>
        <taxon>rosids</taxon>
        <taxon>Vitales</taxon>
        <taxon>Vitaceae</taxon>
        <taxon>Viteae</taxon>
        <taxon>Vitis</taxon>
    </lineage>
</organism>